<protein>
    <submittedName>
        <fullName evidence="2">Cobalt-precorrin 5A hydrolase</fullName>
        <ecNumber evidence="2">3.7.1.12</ecNumber>
    </submittedName>
</protein>
<proteinExistence type="predicted"/>
<comment type="caution">
    <text evidence="2">The sequence shown here is derived from an EMBL/GenBank/DDBJ whole genome shotgun (WGS) entry which is preliminary data.</text>
</comment>
<dbReference type="SUPFAM" id="SSF159664">
    <property type="entry name" value="CobE/GbiG C-terminal domain-like"/>
    <property type="match status" value="1"/>
</dbReference>
<dbReference type="Proteomes" id="UP000584824">
    <property type="component" value="Unassembled WGS sequence"/>
</dbReference>
<sequence length="133" mass="13541">MGLGEAVIVAGIGCRSGVSADEVVAALDTALLRADLTRQEIGKLATGALKVQEAGLNEAAERLGMPLFHMTEQELASVNDRLLTTSPMSLAVTGSGSLCEAAALVAAGADSRLLFPRFILAGVTIALAIGDHP</sequence>
<dbReference type="PANTHER" id="PTHR37477:SF1">
    <property type="entry name" value="COBALT-PRECORRIN-5A HYDROLASE"/>
    <property type="match status" value="1"/>
</dbReference>
<evidence type="ECO:0000313" key="3">
    <source>
        <dbReference type="Proteomes" id="UP000584824"/>
    </source>
</evidence>
<dbReference type="InterPro" id="IPR052553">
    <property type="entry name" value="CbiG_hydrolase"/>
</dbReference>
<dbReference type="PANTHER" id="PTHR37477">
    <property type="entry name" value="COBALT-PRECORRIN-5A HYDROLASE"/>
    <property type="match status" value="1"/>
</dbReference>
<dbReference type="EMBL" id="JACIDU010000012">
    <property type="protein sequence ID" value="MBB4104490.1"/>
    <property type="molecule type" value="Genomic_DNA"/>
</dbReference>
<feature type="domain" description="CobE/GbiG C-terminal" evidence="1">
    <location>
        <begin position="8"/>
        <end position="128"/>
    </location>
</feature>
<dbReference type="Gene3D" id="3.30.420.180">
    <property type="entry name" value="CobE/GbiG C-terminal domain"/>
    <property type="match status" value="1"/>
</dbReference>
<keyword evidence="3" id="KW-1185">Reference proteome</keyword>
<gene>
    <name evidence="2" type="ORF">GGQ66_003067</name>
</gene>
<dbReference type="InterPro" id="IPR002750">
    <property type="entry name" value="CobE/GbiG_C"/>
</dbReference>
<dbReference type="InterPro" id="IPR036518">
    <property type="entry name" value="CobE/GbiG_C_sf"/>
</dbReference>
<dbReference type="AlphaFoldDB" id="A0A7W6K3F3"/>
<dbReference type="Pfam" id="PF01890">
    <property type="entry name" value="CbiG_C"/>
    <property type="match status" value="1"/>
</dbReference>
<name>A0A7W6K3F3_9HYPH</name>
<accession>A0A7W6K3F3</accession>
<dbReference type="GO" id="GO:0009236">
    <property type="term" value="P:cobalamin biosynthetic process"/>
    <property type="evidence" value="ECO:0007669"/>
    <property type="project" value="InterPro"/>
</dbReference>
<dbReference type="RefSeq" id="WP_183793571.1">
    <property type="nucleotide sequence ID" value="NZ_JACIDU010000012.1"/>
</dbReference>
<evidence type="ECO:0000313" key="2">
    <source>
        <dbReference type="EMBL" id="MBB4104490.1"/>
    </source>
</evidence>
<dbReference type="GO" id="GO:0043779">
    <property type="term" value="F:cobalt-precorrin-5A acetaldehyde-lyase activity"/>
    <property type="evidence" value="ECO:0007669"/>
    <property type="project" value="UniProtKB-EC"/>
</dbReference>
<evidence type="ECO:0000259" key="1">
    <source>
        <dbReference type="Pfam" id="PF01890"/>
    </source>
</evidence>
<keyword evidence="2" id="KW-0378">Hydrolase</keyword>
<reference evidence="2 3" key="1">
    <citation type="submission" date="2020-08" db="EMBL/GenBank/DDBJ databases">
        <title>Genomic Encyclopedia of Type Strains, Phase IV (KMG-IV): sequencing the most valuable type-strain genomes for metagenomic binning, comparative biology and taxonomic classification.</title>
        <authorList>
            <person name="Goeker M."/>
        </authorList>
    </citation>
    <scope>NUCLEOTIDE SEQUENCE [LARGE SCALE GENOMIC DNA]</scope>
    <source>
        <strain evidence="2 3">DSM 26385</strain>
    </source>
</reference>
<organism evidence="2 3">
    <name type="scientific">Allorhizobium borbori</name>
    <dbReference type="NCBI Taxonomy" id="485907"/>
    <lineage>
        <taxon>Bacteria</taxon>
        <taxon>Pseudomonadati</taxon>
        <taxon>Pseudomonadota</taxon>
        <taxon>Alphaproteobacteria</taxon>
        <taxon>Hyphomicrobiales</taxon>
        <taxon>Rhizobiaceae</taxon>
        <taxon>Rhizobium/Agrobacterium group</taxon>
        <taxon>Allorhizobium</taxon>
    </lineage>
</organism>
<dbReference type="EC" id="3.7.1.12" evidence="2"/>